<gene>
    <name evidence="2" type="ORF">NTJ_02587</name>
</gene>
<protein>
    <submittedName>
        <fullName evidence="2">Uncharacterized protein</fullName>
    </submittedName>
</protein>
<reference evidence="2 3" key="1">
    <citation type="submission" date="2023-09" db="EMBL/GenBank/DDBJ databases">
        <title>Nesidiocoris tenuis whole genome shotgun sequence.</title>
        <authorList>
            <person name="Shibata T."/>
            <person name="Shimoda M."/>
            <person name="Kobayashi T."/>
            <person name="Uehara T."/>
        </authorList>
    </citation>
    <scope>NUCLEOTIDE SEQUENCE [LARGE SCALE GENOMIC DNA]</scope>
    <source>
        <strain evidence="2 3">Japan</strain>
    </source>
</reference>
<evidence type="ECO:0000313" key="3">
    <source>
        <dbReference type="Proteomes" id="UP001307889"/>
    </source>
</evidence>
<dbReference type="EMBL" id="AP028910">
    <property type="protein sequence ID" value="BES89780.1"/>
    <property type="molecule type" value="Genomic_DNA"/>
</dbReference>
<organism evidence="2 3">
    <name type="scientific">Nesidiocoris tenuis</name>
    <dbReference type="NCBI Taxonomy" id="355587"/>
    <lineage>
        <taxon>Eukaryota</taxon>
        <taxon>Metazoa</taxon>
        <taxon>Ecdysozoa</taxon>
        <taxon>Arthropoda</taxon>
        <taxon>Hexapoda</taxon>
        <taxon>Insecta</taxon>
        <taxon>Pterygota</taxon>
        <taxon>Neoptera</taxon>
        <taxon>Paraneoptera</taxon>
        <taxon>Hemiptera</taxon>
        <taxon>Heteroptera</taxon>
        <taxon>Panheteroptera</taxon>
        <taxon>Cimicomorpha</taxon>
        <taxon>Miridae</taxon>
        <taxon>Dicyphina</taxon>
        <taxon>Nesidiocoris</taxon>
    </lineage>
</organism>
<keyword evidence="3" id="KW-1185">Reference proteome</keyword>
<evidence type="ECO:0000313" key="2">
    <source>
        <dbReference type="EMBL" id="BES89780.1"/>
    </source>
</evidence>
<sequence length="96" mass="10494">MATQLDDIAVVPAEWSCSVGVVSLGRTLVSNGDEFRWKYGDMAPMAHAGLSTDGDSGAYERSNGPAFCRRSDHSRRKRPKVYDVVDDDGEYLLIPG</sequence>
<dbReference type="Proteomes" id="UP001307889">
    <property type="component" value="Chromosome 2"/>
</dbReference>
<accession>A0ABN7ABY2</accession>
<evidence type="ECO:0000256" key="1">
    <source>
        <dbReference type="SAM" id="MobiDB-lite"/>
    </source>
</evidence>
<proteinExistence type="predicted"/>
<feature type="region of interest" description="Disordered" evidence="1">
    <location>
        <begin position="51"/>
        <end position="72"/>
    </location>
</feature>
<name>A0ABN7ABY2_9HEMI</name>